<keyword evidence="4" id="KW-1185">Reference proteome</keyword>
<feature type="region of interest" description="Disordered" evidence="1">
    <location>
        <begin position="1"/>
        <end position="142"/>
    </location>
</feature>
<dbReference type="AlphaFoldDB" id="A0A8K0JSG9"/>
<dbReference type="Pfam" id="PF12572">
    <property type="entry name" value="DUF3752"/>
    <property type="match status" value="1"/>
</dbReference>
<feature type="region of interest" description="Disordered" evidence="1">
    <location>
        <begin position="293"/>
        <end position="327"/>
    </location>
</feature>
<reference evidence="3" key="1">
    <citation type="submission" date="2020-04" db="EMBL/GenBank/DDBJ databases">
        <title>Analysis of mating type loci in Filobasidium floriforme.</title>
        <authorList>
            <person name="Nowrousian M."/>
        </authorList>
    </citation>
    <scope>NUCLEOTIDE SEQUENCE</scope>
    <source>
        <strain evidence="3">CBS 6242</strain>
    </source>
</reference>
<organism evidence="3 4">
    <name type="scientific">Filobasidium floriforme</name>
    <dbReference type="NCBI Taxonomy" id="5210"/>
    <lineage>
        <taxon>Eukaryota</taxon>
        <taxon>Fungi</taxon>
        <taxon>Dikarya</taxon>
        <taxon>Basidiomycota</taxon>
        <taxon>Agaricomycotina</taxon>
        <taxon>Tremellomycetes</taxon>
        <taxon>Filobasidiales</taxon>
        <taxon>Filobasidiaceae</taxon>
        <taxon>Filobasidium</taxon>
    </lineage>
</organism>
<feature type="region of interest" description="Disordered" evidence="1">
    <location>
        <begin position="167"/>
        <end position="236"/>
    </location>
</feature>
<evidence type="ECO:0000259" key="2">
    <source>
        <dbReference type="Pfam" id="PF12572"/>
    </source>
</evidence>
<dbReference type="EMBL" id="JABELV010000010">
    <property type="protein sequence ID" value="KAG7571217.1"/>
    <property type="molecule type" value="Genomic_DNA"/>
</dbReference>
<protein>
    <recommendedName>
        <fullName evidence="2">DUF3752 domain-containing protein</fullName>
    </recommendedName>
</protein>
<dbReference type="InterPro" id="IPR022226">
    <property type="entry name" value="DUF3752"/>
</dbReference>
<feature type="compositionally biased region" description="Acidic residues" evidence="1">
    <location>
        <begin position="116"/>
        <end position="125"/>
    </location>
</feature>
<evidence type="ECO:0000256" key="1">
    <source>
        <dbReference type="SAM" id="MobiDB-lite"/>
    </source>
</evidence>
<evidence type="ECO:0000313" key="3">
    <source>
        <dbReference type="EMBL" id="KAG7571217.1"/>
    </source>
</evidence>
<accession>A0A8K0JSG9</accession>
<feature type="compositionally biased region" description="Low complexity" evidence="1">
    <location>
        <begin position="58"/>
        <end position="78"/>
    </location>
</feature>
<sequence>MSDIGPALPPHLQKKRAATPETESESGPQPKARSRSPSPDQAGPALPPHILAARRAKAQAQASASSTSSSSVPVASASNESRKTYGPTLPGSSASATATVPTTAPALPQRTAYANYEDDDDDDDDVGPRPEMAYRGDQPGDAVREFLEREERVNKLREEAEKPKVMQREEWMLNPPEASDLLSKMDPTKLRSRGFSARTEEANTDMSAWTESPADKLERLKNGKRKAKADAEEEDAIRRKKMRDMEIRNTIEQHNANHRVSSLMDQHATTVSNAPKSKEAPIVWDRDTMMGVSGKMMGEKDRSSLIKDARGLNDRFGHSKTGAYSQM</sequence>
<comment type="caution">
    <text evidence="3">The sequence shown here is derived from an EMBL/GenBank/DDBJ whole genome shotgun (WGS) entry which is preliminary data.</text>
</comment>
<dbReference type="PANTHER" id="PTHR46370">
    <property type="entry name" value="GPALPP MOTIFS-CONTAINING PROTEIN 1"/>
    <property type="match status" value="1"/>
</dbReference>
<feature type="domain" description="DUF3752" evidence="2">
    <location>
        <begin position="175"/>
        <end position="317"/>
    </location>
</feature>
<feature type="compositionally biased region" description="Low complexity" evidence="1">
    <location>
        <begin position="90"/>
        <end position="108"/>
    </location>
</feature>
<proteinExistence type="predicted"/>
<feature type="compositionally biased region" description="Basic and acidic residues" evidence="1">
    <location>
        <begin position="297"/>
        <end position="317"/>
    </location>
</feature>
<dbReference type="InterPro" id="IPR046331">
    <property type="entry name" value="GPAM1-like"/>
</dbReference>
<dbReference type="OrthoDB" id="73491at2759"/>
<name>A0A8K0JSG9_9TREE</name>
<dbReference type="PANTHER" id="PTHR46370:SF1">
    <property type="entry name" value="GPALPP MOTIFS-CONTAINING PROTEIN 1"/>
    <property type="match status" value="1"/>
</dbReference>
<evidence type="ECO:0000313" key="4">
    <source>
        <dbReference type="Proteomes" id="UP000812966"/>
    </source>
</evidence>
<gene>
    <name evidence="3" type="ORF">FFLO_00890</name>
</gene>
<dbReference type="Proteomes" id="UP000812966">
    <property type="component" value="Unassembled WGS sequence"/>
</dbReference>